<accession>A0A842HGA1</accession>
<gene>
    <name evidence="7" type="ORF">H5P28_14340</name>
</gene>
<comment type="subcellular location">
    <subcellularLocation>
        <location evidence="1">Membrane</location>
        <topology evidence="1">Single-pass membrane protein</topology>
    </subcellularLocation>
</comment>
<dbReference type="PANTHER" id="PTHR30093:SF44">
    <property type="entry name" value="TYPE II SECRETION SYSTEM CORE PROTEIN G"/>
    <property type="match status" value="1"/>
</dbReference>
<evidence type="ECO:0000313" key="7">
    <source>
        <dbReference type="EMBL" id="MBC2595442.1"/>
    </source>
</evidence>
<sequence>MKLPHYTRPPSGFTLIELLTVIAVVAVLCAILIPVVGTMRYRANASKGVQNLRSIGTAMSLYVAENNGMYPEASITPETWNERYPDRPVSGSQMWTKLLREYLPQQTSSLTGRENKAFVCPNAHYVQNNRVLSMDEIARTYTATETLYGQSPEGTWNKEYRRSAMSIVHPGKTLLVVDGKAYNGSNGSLSVLLTSRMRLDQAVSGPEETTYMDFRQPDQTANVLYVDGHVSQLTFPEFQDVTTEQWNGRD</sequence>
<keyword evidence="4 6" id="KW-1133">Transmembrane helix</keyword>
<evidence type="ECO:0000256" key="5">
    <source>
        <dbReference type="ARBA" id="ARBA00023136"/>
    </source>
</evidence>
<dbReference type="InterPro" id="IPR045584">
    <property type="entry name" value="Pilin-like"/>
</dbReference>
<dbReference type="PRINTS" id="PR00813">
    <property type="entry name" value="BCTERIALGSPG"/>
</dbReference>
<dbReference type="GO" id="GO:0015627">
    <property type="term" value="C:type II protein secretion system complex"/>
    <property type="evidence" value="ECO:0007669"/>
    <property type="project" value="InterPro"/>
</dbReference>
<dbReference type="Gene3D" id="3.30.700.10">
    <property type="entry name" value="Glycoprotein, Type 4 Pilin"/>
    <property type="match status" value="1"/>
</dbReference>
<evidence type="ECO:0000256" key="2">
    <source>
        <dbReference type="ARBA" id="ARBA00022481"/>
    </source>
</evidence>
<dbReference type="Proteomes" id="UP000546464">
    <property type="component" value="Unassembled WGS sequence"/>
</dbReference>
<evidence type="ECO:0000313" key="8">
    <source>
        <dbReference type="Proteomes" id="UP000546464"/>
    </source>
</evidence>
<proteinExistence type="predicted"/>
<keyword evidence="8" id="KW-1185">Reference proteome</keyword>
<dbReference type="NCBIfam" id="TIGR02532">
    <property type="entry name" value="IV_pilin_GFxxxE"/>
    <property type="match status" value="1"/>
</dbReference>
<evidence type="ECO:0000256" key="1">
    <source>
        <dbReference type="ARBA" id="ARBA00004167"/>
    </source>
</evidence>
<evidence type="ECO:0000256" key="3">
    <source>
        <dbReference type="ARBA" id="ARBA00022692"/>
    </source>
</evidence>
<dbReference type="PANTHER" id="PTHR30093">
    <property type="entry name" value="GENERAL SECRETION PATHWAY PROTEIN G"/>
    <property type="match status" value="1"/>
</dbReference>
<comment type="caution">
    <text evidence="7">The sequence shown here is derived from an EMBL/GenBank/DDBJ whole genome shotgun (WGS) entry which is preliminary data.</text>
</comment>
<dbReference type="SUPFAM" id="SSF54523">
    <property type="entry name" value="Pili subunits"/>
    <property type="match status" value="1"/>
</dbReference>
<keyword evidence="3 6" id="KW-0812">Transmembrane</keyword>
<dbReference type="Pfam" id="PF07963">
    <property type="entry name" value="N_methyl"/>
    <property type="match status" value="1"/>
</dbReference>
<dbReference type="InterPro" id="IPR000983">
    <property type="entry name" value="Bac_GSPG_pilin"/>
</dbReference>
<dbReference type="GO" id="GO:0016020">
    <property type="term" value="C:membrane"/>
    <property type="evidence" value="ECO:0007669"/>
    <property type="project" value="UniProtKB-SubCell"/>
</dbReference>
<keyword evidence="2" id="KW-0488">Methylation</keyword>
<protein>
    <submittedName>
        <fullName evidence="7">Type II secretion system protein</fullName>
    </submittedName>
</protein>
<keyword evidence="5 6" id="KW-0472">Membrane</keyword>
<feature type="transmembrane region" description="Helical" evidence="6">
    <location>
        <begin position="12"/>
        <end position="37"/>
    </location>
</feature>
<organism evidence="7 8">
    <name type="scientific">Ruficoccus amylovorans</name>
    <dbReference type="NCBI Taxonomy" id="1804625"/>
    <lineage>
        <taxon>Bacteria</taxon>
        <taxon>Pseudomonadati</taxon>
        <taxon>Verrucomicrobiota</taxon>
        <taxon>Opitutia</taxon>
        <taxon>Puniceicoccales</taxon>
        <taxon>Cerasicoccaceae</taxon>
        <taxon>Ruficoccus</taxon>
    </lineage>
</organism>
<dbReference type="AlphaFoldDB" id="A0A842HGA1"/>
<evidence type="ECO:0000256" key="6">
    <source>
        <dbReference type="SAM" id="Phobius"/>
    </source>
</evidence>
<evidence type="ECO:0000256" key="4">
    <source>
        <dbReference type="ARBA" id="ARBA00022989"/>
    </source>
</evidence>
<dbReference type="EMBL" id="JACHVB010000042">
    <property type="protein sequence ID" value="MBC2595442.1"/>
    <property type="molecule type" value="Genomic_DNA"/>
</dbReference>
<dbReference type="RefSeq" id="WP_185676443.1">
    <property type="nucleotide sequence ID" value="NZ_JACHVB010000042.1"/>
</dbReference>
<name>A0A842HGA1_9BACT</name>
<reference evidence="7 8" key="1">
    <citation type="submission" date="2020-07" db="EMBL/GenBank/DDBJ databases">
        <authorList>
            <person name="Feng X."/>
        </authorList>
    </citation>
    <scope>NUCLEOTIDE SEQUENCE [LARGE SCALE GENOMIC DNA]</scope>
    <source>
        <strain evidence="7 8">JCM31066</strain>
    </source>
</reference>
<dbReference type="InterPro" id="IPR012902">
    <property type="entry name" value="N_methyl_site"/>
</dbReference>
<dbReference type="GO" id="GO:0015628">
    <property type="term" value="P:protein secretion by the type II secretion system"/>
    <property type="evidence" value="ECO:0007669"/>
    <property type="project" value="InterPro"/>
</dbReference>